<reference evidence="3 4" key="1">
    <citation type="journal article" date="2011" name="Stand. Genomic Sci.">
        <title>Complete genome sequence of Parvibaculum lavamentivorans type strain (DS-1(T)).</title>
        <authorList>
            <person name="Schleheck D."/>
            <person name="Weiss M."/>
            <person name="Pitluck S."/>
            <person name="Bruce D."/>
            <person name="Land M.L."/>
            <person name="Han S."/>
            <person name="Saunders E."/>
            <person name="Tapia R."/>
            <person name="Detter C."/>
            <person name="Brettin T."/>
            <person name="Han J."/>
            <person name="Woyke T."/>
            <person name="Goodwin L."/>
            <person name="Pennacchio L."/>
            <person name="Nolan M."/>
            <person name="Cook A.M."/>
            <person name="Kjelleberg S."/>
            <person name="Thomas T."/>
        </authorList>
    </citation>
    <scope>NUCLEOTIDE SEQUENCE [LARGE SCALE GENOMIC DNA]</scope>
    <source>
        <strain evidence="4">DS-1 / DSM 13023 / NCIMB 13966</strain>
    </source>
</reference>
<dbReference type="RefSeq" id="WP_012111622.1">
    <property type="nucleotide sequence ID" value="NC_009719.1"/>
</dbReference>
<dbReference type="SMART" id="SM00052">
    <property type="entry name" value="EAL"/>
    <property type="match status" value="1"/>
</dbReference>
<dbReference type="AlphaFoldDB" id="A7HWM4"/>
<evidence type="ECO:0000259" key="2">
    <source>
        <dbReference type="PROSITE" id="PS50883"/>
    </source>
</evidence>
<feature type="region of interest" description="Disordered" evidence="1">
    <location>
        <begin position="345"/>
        <end position="389"/>
    </location>
</feature>
<dbReference type="SUPFAM" id="SSF141868">
    <property type="entry name" value="EAL domain-like"/>
    <property type="match status" value="1"/>
</dbReference>
<keyword evidence="4" id="KW-1185">Reference proteome</keyword>
<dbReference type="OrthoDB" id="7251575at2"/>
<dbReference type="Proteomes" id="UP000006377">
    <property type="component" value="Chromosome"/>
</dbReference>
<dbReference type="EMBL" id="CP000774">
    <property type="protein sequence ID" value="ABS64307.1"/>
    <property type="molecule type" value="Genomic_DNA"/>
</dbReference>
<dbReference type="PANTHER" id="PTHR33121">
    <property type="entry name" value="CYCLIC DI-GMP PHOSPHODIESTERASE PDEF"/>
    <property type="match status" value="1"/>
</dbReference>
<gene>
    <name evidence="3" type="ordered locus">Plav_2699</name>
</gene>
<dbReference type="Pfam" id="PF00563">
    <property type="entry name" value="EAL"/>
    <property type="match status" value="1"/>
</dbReference>
<dbReference type="InterPro" id="IPR050706">
    <property type="entry name" value="Cyclic-di-GMP_PDE-like"/>
</dbReference>
<dbReference type="HOGENOM" id="CLU_692326_0_0_5"/>
<dbReference type="eggNOG" id="COG2200">
    <property type="taxonomic scope" value="Bacteria"/>
</dbReference>
<proteinExistence type="predicted"/>
<dbReference type="GO" id="GO:0071111">
    <property type="term" value="F:cyclic-guanylate-specific phosphodiesterase activity"/>
    <property type="evidence" value="ECO:0007669"/>
    <property type="project" value="InterPro"/>
</dbReference>
<dbReference type="PROSITE" id="PS50883">
    <property type="entry name" value="EAL"/>
    <property type="match status" value="1"/>
</dbReference>
<organism evidence="3 4">
    <name type="scientific">Parvibaculum lavamentivorans (strain DS-1 / DSM 13023 / NCIMB 13966)</name>
    <dbReference type="NCBI Taxonomy" id="402881"/>
    <lineage>
        <taxon>Bacteria</taxon>
        <taxon>Pseudomonadati</taxon>
        <taxon>Pseudomonadota</taxon>
        <taxon>Alphaproteobacteria</taxon>
        <taxon>Hyphomicrobiales</taxon>
        <taxon>Parvibaculaceae</taxon>
        <taxon>Parvibaculum</taxon>
    </lineage>
</organism>
<accession>A7HWM4</accession>
<evidence type="ECO:0000313" key="3">
    <source>
        <dbReference type="EMBL" id="ABS64307.1"/>
    </source>
</evidence>
<dbReference type="InterPro" id="IPR035919">
    <property type="entry name" value="EAL_sf"/>
</dbReference>
<feature type="compositionally biased region" description="Basic and acidic residues" evidence="1">
    <location>
        <begin position="350"/>
        <end position="370"/>
    </location>
</feature>
<dbReference type="STRING" id="402881.Plav_2699"/>
<dbReference type="InterPro" id="IPR001633">
    <property type="entry name" value="EAL_dom"/>
</dbReference>
<sequence length="398" mass="42905">MYSSSFRLTNRDIDLAFEAAHLFIVCQPKIALATGEAIGAEAYVRWNHPDYGLLPPGLFLSFFERRERAGELTRYVASAAADTLAERQGAGRDWPLSINLGAPDLADMGLPGALDAIMAERGLDPATLILEVPEGAFARHGEAAAQTLAAFRRLGFRTALDGGGAVIVPDEFISPDYFDEVKIGGAAIIQFAHRLKLSGLGFVGKRVALAASRGLGAAAVGVEDETTLAALSALGFTAAQGAYICRPLPPEDLTFWSAPHLVSALEEAETEILLTDPLPEEEEPCIEEVPQPVIAAPVLEYSWEDVDPAIPGEEIAIAAWRLDRTCLSPDRHLLALVRRPRRLAHMAKPARKEPKPRAPEPAKMKSEKPLAPRAPKRKPRTPSGLVTRPSLVQIALGF</sequence>
<dbReference type="PANTHER" id="PTHR33121:SF70">
    <property type="entry name" value="SIGNALING PROTEIN YKOW"/>
    <property type="match status" value="1"/>
</dbReference>
<dbReference type="KEGG" id="pla:Plav_2699"/>
<dbReference type="CDD" id="cd01948">
    <property type="entry name" value="EAL"/>
    <property type="match status" value="1"/>
</dbReference>
<evidence type="ECO:0000256" key="1">
    <source>
        <dbReference type="SAM" id="MobiDB-lite"/>
    </source>
</evidence>
<evidence type="ECO:0000313" key="4">
    <source>
        <dbReference type="Proteomes" id="UP000006377"/>
    </source>
</evidence>
<feature type="domain" description="EAL" evidence="2">
    <location>
        <begin position="6"/>
        <end position="261"/>
    </location>
</feature>
<protein>
    <submittedName>
        <fullName evidence="3">Diguanylate phosphodiesterase</fullName>
    </submittedName>
</protein>
<dbReference type="Gene3D" id="3.20.20.450">
    <property type="entry name" value="EAL domain"/>
    <property type="match status" value="1"/>
</dbReference>
<name>A7HWM4_PARL1</name>